<comment type="caution">
    <text evidence="4">The sequence shown here is derived from an EMBL/GenBank/DDBJ whole genome shotgun (WGS) entry which is preliminary data.</text>
</comment>
<feature type="compositionally biased region" description="Basic and acidic residues" evidence="2">
    <location>
        <begin position="522"/>
        <end position="540"/>
    </location>
</feature>
<feature type="compositionally biased region" description="Basic and acidic residues" evidence="2">
    <location>
        <begin position="831"/>
        <end position="845"/>
    </location>
</feature>
<feature type="compositionally biased region" description="Basic and acidic residues" evidence="2">
    <location>
        <begin position="493"/>
        <end position="504"/>
    </location>
</feature>
<dbReference type="SUPFAM" id="SSF49879">
    <property type="entry name" value="SMAD/FHA domain"/>
    <property type="match status" value="1"/>
</dbReference>
<organism evidence="4 5">
    <name type="scientific">Aphanomyces astaci</name>
    <name type="common">Crayfish plague agent</name>
    <dbReference type="NCBI Taxonomy" id="112090"/>
    <lineage>
        <taxon>Eukaryota</taxon>
        <taxon>Sar</taxon>
        <taxon>Stramenopiles</taxon>
        <taxon>Oomycota</taxon>
        <taxon>Saprolegniomycetes</taxon>
        <taxon>Saprolegniales</taxon>
        <taxon>Verrucalvaceae</taxon>
        <taxon>Aphanomyces</taxon>
    </lineage>
</organism>
<dbReference type="InterPro" id="IPR008984">
    <property type="entry name" value="SMAD_FHA_dom_sf"/>
</dbReference>
<dbReference type="VEuPathDB" id="FungiDB:H257_09406"/>
<gene>
    <name evidence="4" type="ORF">B5M09_002843</name>
</gene>
<dbReference type="InterPro" id="IPR004015">
    <property type="entry name" value="SKI-int_prot_SKIP_SNW-dom"/>
</dbReference>
<dbReference type="InterPro" id="IPR017862">
    <property type="entry name" value="SKI-int_prot_SKIP"/>
</dbReference>
<dbReference type="GO" id="GO:0005681">
    <property type="term" value="C:spliceosomal complex"/>
    <property type="evidence" value="ECO:0007669"/>
    <property type="project" value="InterPro"/>
</dbReference>
<protein>
    <recommendedName>
        <fullName evidence="3">FHA domain-containing protein</fullName>
    </recommendedName>
</protein>
<keyword evidence="5" id="KW-1185">Reference proteome</keyword>
<feature type="compositionally biased region" description="Basic and acidic residues" evidence="2">
    <location>
        <begin position="367"/>
        <end position="378"/>
    </location>
</feature>
<dbReference type="GO" id="GO:0000398">
    <property type="term" value="P:mRNA splicing, via spliceosome"/>
    <property type="evidence" value="ECO:0007669"/>
    <property type="project" value="InterPro"/>
</dbReference>
<sequence>MGFSFLPAPTRSYEAPAAPKPRAAPAPTASSSTAVKKFQPTPRPPQQIPAYPHRTKKQYSPRDPAADFGDGGAYPEIHISQFPLGLGKKGGGEESNVLSLQVNESGRAAYDAIVKKKNQIVYSSFNDLVEKDVGEDALAKPTLEEEQEVAEKTRAALEALVTGKIAAAHPVNVDRQKNVKETSTYIRYTPHDQGLNADSEVPKQRIIRMVEAPVDPIQPAKFKHKKAVRGPPSPPVPVMHSPPRKLTVMDQQAWKIPPCVSNWKNAKGYTIALDKRLAADGRGLMKVTVNDQFASFAEALAIAERKAREEVNMRIQVQKRLDAKQKEAKEVELREVAAKARQERGGGGGASHYGGASDRSDDDDDDEGRRERDKMRFDRRREREREMRLENLMGKKGKLARDEDRDVSEKIALGQLQGGGKRSDASLFDSRLFNQSQGMDSGFGGEDDYNVYSKPMVDRGKSTVYRPKVDATAIDGDREYDDLKAGSAKRFRADKEFQGTDHAAKRSGPVQFTYDNQPNTGEKSEDETKGRARDRSDSPRRSPSPTQQLAIGRSKKFVHGKGQAGGLLLTTDLDVSSRHAHIVVDPATNVVCIRDCKSTNGTKLNDTPLPPDVLRPLAHGDTIMAGSSLIVFRVHQRCLYCDSGKSAVIPPSTVAIASSSMELAVALSRSVVAEDVECAVSRGMLEREIADIDASIAKLQVLSSPCLVVPSLAPFFAQLNNAAESAPFEVQTTFPAWKENLTFLASCSVASVEAAHARLRAEMTKLKEAAATDDPNAANMAVVYKALEYFDQHMQSTILHKTRQNDVGGGGATTATVMTTGDDAVPVPRGGDNDCDHGGDGCDGF</sequence>
<feature type="compositionally biased region" description="Low complexity" evidence="2">
    <location>
        <begin position="25"/>
        <end position="34"/>
    </location>
</feature>
<evidence type="ECO:0000256" key="1">
    <source>
        <dbReference type="ARBA" id="ARBA00010197"/>
    </source>
</evidence>
<feature type="region of interest" description="Disordered" evidence="2">
    <location>
        <begin position="1"/>
        <end position="74"/>
    </location>
</feature>
<dbReference type="AlphaFoldDB" id="A0A3R7XF38"/>
<dbReference type="PROSITE" id="PS50006">
    <property type="entry name" value="FHA_DOMAIN"/>
    <property type="match status" value="1"/>
</dbReference>
<feature type="region of interest" description="Disordered" evidence="2">
    <location>
        <begin position="493"/>
        <end position="549"/>
    </location>
</feature>
<dbReference type="Proteomes" id="UP000284702">
    <property type="component" value="Unassembled WGS sequence"/>
</dbReference>
<evidence type="ECO:0000313" key="5">
    <source>
        <dbReference type="Proteomes" id="UP000284702"/>
    </source>
</evidence>
<dbReference type="Pfam" id="PF02731">
    <property type="entry name" value="SKIP_SNW"/>
    <property type="match status" value="1"/>
</dbReference>
<feature type="region of interest" description="Disordered" evidence="2">
    <location>
        <begin position="222"/>
        <end position="243"/>
    </location>
</feature>
<evidence type="ECO:0000259" key="3">
    <source>
        <dbReference type="PROSITE" id="PS50006"/>
    </source>
</evidence>
<feature type="region of interest" description="Disordered" evidence="2">
    <location>
        <begin position="339"/>
        <end position="378"/>
    </location>
</feature>
<comment type="similarity">
    <text evidence="1">Belongs to the SNW family.</text>
</comment>
<feature type="domain" description="FHA" evidence="3">
    <location>
        <begin position="549"/>
        <end position="609"/>
    </location>
</feature>
<name>A0A3R7XF38_APHAT</name>
<dbReference type="PANTHER" id="PTHR12096">
    <property type="entry name" value="NUCLEAR PROTEIN SKIP-RELATED"/>
    <property type="match status" value="1"/>
</dbReference>
<dbReference type="InterPro" id="IPR000253">
    <property type="entry name" value="FHA_dom"/>
</dbReference>
<dbReference type="Gene3D" id="2.60.200.20">
    <property type="match status" value="1"/>
</dbReference>
<feature type="region of interest" description="Disordered" evidence="2">
    <location>
        <begin position="803"/>
        <end position="845"/>
    </location>
</feature>
<dbReference type="CDD" id="cd00060">
    <property type="entry name" value="FHA"/>
    <property type="match status" value="1"/>
</dbReference>
<feature type="compositionally biased region" description="Low complexity" evidence="2">
    <location>
        <begin position="813"/>
        <end position="825"/>
    </location>
</feature>
<reference evidence="4" key="1">
    <citation type="submission" date="2018-07" db="EMBL/GenBank/DDBJ databases">
        <title>Annotation of Aphanomyces astaci genome assembly.</title>
        <authorList>
            <person name="Studholme D.J."/>
        </authorList>
    </citation>
    <scope>NUCLEOTIDE SEQUENCE [LARGE SCALE GENOMIC DNA]</scope>
    <source>
        <strain evidence="4">Pc</strain>
    </source>
</reference>
<accession>A0A3R7XF38</accession>
<dbReference type="EMBL" id="MZMZ02005835">
    <property type="protein sequence ID" value="RQM12392.1"/>
    <property type="molecule type" value="Genomic_DNA"/>
</dbReference>
<proteinExistence type="inferred from homology"/>
<evidence type="ECO:0000256" key="2">
    <source>
        <dbReference type="SAM" id="MobiDB-lite"/>
    </source>
</evidence>
<evidence type="ECO:0000313" key="4">
    <source>
        <dbReference type="EMBL" id="RQM12392.1"/>
    </source>
</evidence>
<dbReference type="VEuPathDB" id="FungiDB:H257_09404"/>
<dbReference type="Pfam" id="PF00498">
    <property type="entry name" value="FHA"/>
    <property type="match status" value="1"/>
</dbReference>